<evidence type="ECO:0000313" key="1">
    <source>
        <dbReference type="EMBL" id="BET25551.1"/>
    </source>
</evidence>
<keyword evidence="2" id="KW-1185">Reference proteome</keyword>
<dbReference type="Proteomes" id="UP001329151">
    <property type="component" value="Chromosome"/>
</dbReference>
<gene>
    <name evidence="1" type="ORF">RGQ30_10520</name>
</gene>
<protein>
    <submittedName>
        <fullName evidence="1">Uncharacterized protein</fullName>
    </submittedName>
</protein>
<name>A0AA86JEL8_9BURK</name>
<evidence type="ECO:0000313" key="2">
    <source>
        <dbReference type="Proteomes" id="UP001329151"/>
    </source>
</evidence>
<organism evidence="1 2">
    <name type="scientific">Limnobacter thiooxidans</name>
    <dbReference type="NCBI Taxonomy" id="131080"/>
    <lineage>
        <taxon>Bacteria</taxon>
        <taxon>Pseudomonadati</taxon>
        <taxon>Pseudomonadota</taxon>
        <taxon>Betaproteobacteria</taxon>
        <taxon>Burkholderiales</taxon>
        <taxon>Burkholderiaceae</taxon>
        <taxon>Limnobacter</taxon>
    </lineage>
</organism>
<proteinExistence type="predicted"/>
<dbReference type="KEGG" id="lto:RGQ30_10520"/>
<dbReference type="AlphaFoldDB" id="A0AA86JEL8"/>
<dbReference type="EMBL" id="AP028947">
    <property type="protein sequence ID" value="BET25551.1"/>
    <property type="molecule type" value="Genomic_DNA"/>
</dbReference>
<sequence length="272" mass="30126">MENGPSLDDWNLRFHGELMHMDQANTLRHLLGQQHAVIHPILGDMGSDYAACLGRFVLEQQAQRDRVTALFDGSSEGLLQLLPQGARHDLIEFFNGKLNLEDQVVQLGDRQYLVPAKLGLQALARKPGQVNALLGKLHRMPVNCDRYYATLPYEAVELAHALSPNDEWYWVVQPTARSVTRAFHAIRSSKGVDENIQHRVIVAGVKSTDEADHVFANLLESTSSMLATPLQYAGHLPALAPGRALNQVSREMIAAGRRIAKAICSFDEHALA</sequence>
<accession>A0AA86JEL8</accession>
<reference evidence="1 2" key="1">
    <citation type="submission" date="2023-10" db="EMBL/GenBank/DDBJ databases">
        <title>Complete Genome Sequence of Limnobacter thiooxidans CS-K2T, Isolated from freshwater lake sediments in Bavaria, Germany.</title>
        <authorList>
            <person name="Naruki M."/>
            <person name="Watanabe A."/>
            <person name="Warashina T."/>
            <person name="Morita T."/>
            <person name="Arakawa K."/>
        </authorList>
    </citation>
    <scope>NUCLEOTIDE SEQUENCE [LARGE SCALE GENOMIC DNA]</scope>
    <source>
        <strain evidence="1 2">CS-K2</strain>
    </source>
</reference>